<feature type="region of interest" description="Disordered" evidence="1">
    <location>
        <begin position="52"/>
        <end position="89"/>
    </location>
</feature>
<protein>
    <submittedName>
        <fullName evidence="2">Uncharacterized protein</fullName>
    </submittedName>
</protein>
<gene>
    <name evidence="2" type="ORF">AW09_002621</name>
</gene>
<dbReference type="AlphaFoldDB" id="A0A080LUK8"/>
<proteinExistence type="predicted"/>
<dbReference type="Proteomes" id="UP000020077">
    <property type="component" value="Unassembled WGS sequence"/>
</dbReference>
<evidence type="ECO:0000256" key="1">
    <source>
        <dbReference type="SAM" id="MobiDB-lite"/>
    </source>
</evidence>
<comment type="caution">
    <text evidence="2">The sequence shown here is derived from an EMBL/GenBank/DDBJ whole genome shotgun (WGS) entry which is preliminary data.</text>
</comment>
<evidence type="ECO:0000313" key="3">
    <source>
        <dbReference type="Proteomes" id="UP000020077"/>
    </source>
</evidence>
<evidence type="ECO:0000313" key="2">
    <source>
        <dbReference type="EMBL" id="KFB72203.1"/>
    </source>
</evidence>
<feature type="compositionally biased region" description="Low complexity" evidence="1">
    <location>
        <begin position="63"/>
        <end position="73"/>
    </location>
</feature>
<sequence>MSVLDRRRGEIGLGDVASALRSLRPADADDVASIAGVLGFGLRAADLNAQPAPTPAIYDHQRPLTPQRPQQTPSQERLPGWAMPPLLPAPEPLPDDVLPSQIFRESPLAGGGEERPAWLGEAYRLLPQKRATPPRHALLPARTARGVLVAALATWRTGSEIDVAELTRLLAEQRMPQRLPSLPVATLERGCQLLLDFSDSMVPWWEDLRELAQQAIAVLGDDLVSAYEFAGTPAEAQRWEVERDRLVAWRPEAERPILVATDFGIRGTPSLRHGGAEWRAFVARCVSVGAPLLFFVPWSRGYWPSHLGLHPQIVHWHPATSAAMLRRQRGLSRRVAR</sequence>
<organism evidence="2 3">
    <name type="scientific">Candidatus Accumulibacter phosphatis</name>
    <dbReference type="NCBI Taxonomy" id="327160"/>
    <lineage>
        <taxon>Bacteria</taxon>
        <taxon>Pseudomonadati</taxon>
        <taxon>Pseudomonadota</taxon>
        <taxon>Betaproteobacteria</taxon>
        <taxon>Candidatus Accumulibacter</taxon>
    </lineage>
</organism>
<reference evidence="2 3" key="1">
    <citation type="submission" date="2014-02" db="EMBL/GenBank/DDBJ databases">
        <title>Expanding our view of genomic diversity in Candidatus Accumulibacter clades.</title>
        <authorList>
            <person name="Skennerton C.T."/>
            <person name="Barr J.J."/>
            <person name="Slater F.R."/>
            <person name="Bond P.L."/>
            <person name="Tyson G.W."/>
        </authorList>
    </citation>
    <scope>NUCLEOTIDE SEQUENCE [LARGE SCALE GENOMIC DNA]</scope>
    <source>
        <strain evidence="3">BA-91</strain>
    </source>
</reference>
<name>A0A080LUK8_9PROT</name>
<accession>A0A080LUK8</accession>
<dbReference type="EMBL" id="JDVG02000425">
    <property type="protein sequence ID" value="KFB72203.1"/>
    <property type="molecule type" value="Genomic_DNA"/>
</dbReference>